<organism evidence="3 4">
    <name type="scientific">Apostasia shenzhenica</name>
    <dbReference type="NCBI Taxonomy" id="1088818"/>
    <lineage>
        <taxon>Eukaryota</taxon>
        <taxon>Viridiplantae</taxon>
        <taxon>Streptophyta</taxon>
        <taxon>Embryophyta</taxon>
        <taxon>Tracheophyta</taxon>
        <taxon>Spermatophyta</taxon>
        <taxon>Magnoliopsida</taxon>
        <taxon>Liliopsida</taxon>
        <taxon>Asparagales</taxon>
        <taxon>Orchidaceae</taxon>
        <taxon>Apostasioideae</taxon>
        <taxon>Apostasia</taxon>
    </lineage>
</organism>
<dbReference type="Pfam" id="PF13041">
    <property type="entry name" value="PPR_2"/>
    <property type="match status" value="2"/>
</dbReference>
<dbReference type="GO" id="GO:0009451">
    <property type="term" value="P:RNA modification"/>
    <property type="evidence" value="ECO:0007669"/>
    <property type="project" value="InterPro"/>
</dbReference>
<accession>A0A2I0BF40</accession>
<dbReference type="PANTHER" id="PTHR47926:SF452">
    <property type="entry name" value="PENTATRICOPEPTIDE REPEAT-CONTAINING PROTEIN"/>
    <property type="match status" value="1"/>
</dbReference>
<keyword evidence="3" id="KW-0378">Hydrolase</keyword>
<gene>
    <name evidence="3" type="primary">PCMP-H45</name>
    <name evidence="3" type="ORF">AXF42_Ash007073</name>
</gene>
<dbReference type="PROSITE" id="PS51375">
    <property type="entry name" value="PPR"/>
    <property type="match status" value="4"/>
</dbReference>
<dbReference type="GO" id="GO:0003678">
    <property type="term" value="F:DNA helicase activity"/>
    <property type="evidence" value="ECO:0007669"/>
    <property type="project" value="UniProtKB-EC"/>
</dbReference>
<dbReference type="OrthoDB" id="185373at2759"/>
<dbReference type="GO" id="GO:0003723">
    <property type="term" value="F:RNA binding"/>
    <property type="evidence" value="ECO:0007669"/>
    <property type="project" value="InterPro"/>
</dbReference>
<dbReference type="AlphaFoldDB" id="A0A2I0BF40"/>
<proteinExistence type="predicted"/>
<evidence type="ECO:0000313" key="3">
    <source>
        <dbReference type="EMBL" id="PKA66376.1"/>
    </source>
</evidence>
<evidence type="ECO:0000256" key="1">
    <source>
        <dbReference type="ARBA" id="ARBA00022737"/>
    </source>
</evidence>
<dbReference type="Pfam" id="PF01535">
    <property type="entry name" value="PPR"/>
    <property type="match status" value="5"/>
</dbReference>
<dbReference type="NCBIfam" id="TIGR00756">
    <property type="entry name" value="PPR"/>
    <property type="match status" value="4"/>
</dbReference>
<reference evidence="3 4" key="1">
    <citation type="journal article" date="2017" name="Nature">
        <title>The Apostasia genome and the evolution of orchids.</title>
        <authorList>
            <person name="Zhang G.Q."/>
            <person name="Liu K.W."/>
            <person name="Li Z."/>
            <person name="Lohaus R."/>
            <person name="Hsiao Y.Y."/>
            <person name="Niu S.C."/>
            <person name="Wang J.Y."/>
            <person name="Lin Y.C."/>
            <person name="Xu Q."/>
            <person name="Chen L.J."/>
            <person name="Yoshida K."/>
            <person name="Fujiwara S."/>
            <person name="Wang Z.W."/>
            <person name="Zhang Y.Q."/>
            <person name="Mitsuda N."/>
            <person name="Wang M."/>
            <person name="Liu G.H."/>
            <person name="Pecoraro L."/>
            <person name="Huang H.X."/>
            <person name="Xiao X.J."/>
            <person name="Lin M."/>
            <person name="Wu X.Y."/>
            <person name="Wu W.L."/>
            <person name="Chen Y.Y."/>
            <person name="Chang S.B."/>
            <person name="Sakamoto S."/>
            <person name="Ohme-Takagi M."/>
            <person name="Yagi M."/>
            <person name="Zeng S.J."/>
            <person name="Shen C.Y."/>
            <person name="Yeh C.M."/>
            <person name="Luo Y.B."/>
            <person name="Tsai W.C."/>
            <person name="Van de Peer Y."/>
            <person name="Liu Z.J."/>
        </authorList>
    </citation>
    <scope>NUCLEOTIDE SEQUENCE [LARGE SCALE GENOMIC DNA]</scope>
    <source>
        <strain evidence="4">cv. Shenzhen</strain>
        <tissue evidence="3">Stem</tissue>
    </source>
</reference>
<dbReference type="InterPro" id="IPR011990">
    <property type="entry name" value="TPR-like_helical_dom_sf"/>
</dbReference>
<keyword evidence="4" id="KW-1185">Reference proteome</keyword>
<feature type="repeat" description="PPR" evidence="2">
    <location>
        <begin position="89"/>
        <end position="123"/>
    </location>
</feature>
<evidence type="ECO:0000256" key="2">
    <source>
        <dbReference type="PROSITE-ProRule" id="PRU00708"/>
    </source>
</evidence>
<dbReference type="InterPro" id="IPR046848">
    <property type="entry name" value="E_motif"/>
</dbReference>
<name>A0A2I0BF40_9ASPA</name>
<dbReference type="PANTHER" id="PTHR47926">
    <property type="entry name" value="PENTATRICOPEPTIDE REPEAT-CONTAINING PROTEIN"/>
    <property type="match status" value="1"/>
</dbReference>
<evidence type="ECO:0000313" key="4">
    <source>
        <dbReference type="Proteomes" id="UP000236161"/>
    </source>
</evidence>
<dbReference type="InterPro" id="IPR002885">
    <property type="entry name" value="PPR_rpt"/>
</dbReference>
<dbReference type="EC" id="3.6.4.12" evidence="3"/>
<dbReference type="Gene3D" id="1.25.40.10">
    <property type="entry name" value="Tetratricopeptide repeat domain"/>
    <property type="match status" value="3"/>
</dbReference>
<dbReference type="Pfam" id="PF20431">
    <property type="entry name" value="E_motif"/>
    <property type="match status" value="1"/>
</dbReference>
<dbReference type="EMBL" id="KZ451886">
    <property type="protein sequence ID" value="PKA66376.1"/>
    <property type="molecule type" value="Genomic_DNA"/>
</dbReference>
<sequence length="513" mass="57392">MSQPLLRSLQKSCCHLLTNGSKPAPGAAAKAMEALCREGDVFLARKLFDEMPQKNVFYFSAMIYGYSSNGFFNESLSLFSQMDEMPEPGLAEWNAMIAGFLRCYQLEEALHLFERLRKSGIKANHITMTSVSQICVSHGSSILCEGIHGFILKLGFDADVSLMNSVLKMYLSFRRKDPAKGFFRKMKTKDVISWTMMMELPILNSLISMYSKCGVPEVARFLFDRIAHRNVVSWTAMMFGYSCNRKPREGVGLLIRMRREESFHPDSVTLICAILCSSELFNLSLCKQLHACSLTSGLMLYQEVRNNLVAAYGKCGYADFARRVFEEMIHRNLISWNVMISSYGINGECQKAVSLFQEMEENGGEPDTITYVNVLNACSHSGMVDDGLRVFEKMLKERRIEPKGEHWGCVVDMLGRSGRLEDAKKLADLMMKKEGSNSWKALLGGSHINDDSGVAEFAAERVSEVDAGHFVLLSNLYASAGKFDHVESVRARIGAKGLVKNRGFSLVDTLPGN</sequence>
<dbReference type="GO" id="GO:0016787">
    <property type="term" value="F:hydrolase activity"/>
    <property type="evidence" value="ECO:0007669"/>
    <property type="project" value="UniProtKB-KW"/>
</dbReference>
<feature type="repeat" description="PPR" evidence="2">
    <location>
        <begin position="367"/>
        <end position="402"/>
    </location>
</feature>
<dbReference type="FunFam" id="1.25.40.10:FF:000090">
    <property type="entry name" value="Pentatricopeptide repeat-containing protein, chloroplastic"/>
    <property type="match status" value="1"/>
</dbReference>
<dbReference type="Proteomes" id="UP000236161">
    <property type="component" value="Unassembled WGS sequence"/>
</dbReference>
<dbReference type="InterPro" id="IPR046960">
    <property type="entry name" value="PPR_At4g14850-like_plant"/>
</dbReference>
<keyword evidence="1" id="KW-0677">Repeat</keyword>
<feature type="repeat" description="PPR" evidence="2">
    <location>
        <begin position="55"/>
        <end position="85"/>
    </location>
</feature>
<feature type="repeat" description="PPR" evidence="2">
    <location>
        <begin position="332"/>
        <end position="366"/>
    </location>
</feature>
<protein>
    <submittedName>
        <fullName evidence="3">Pentatricopeptide repeat-containing protein</fullName>
        <ecNumber evidence="3">3.6.4.12</ecNumber>
    </submittedName>
</protein>